<sequence>MPTRRTSNIGTPKIHGAKPRKSTGLISANYLDDNNNDTMPLDELKVPVTFESNEVSADGLEKLSSLLAPSSKMKNSHDSINTPSSNKAIIRSELEKLFEEKRTDWKRCEFVKACIERNIHLNDNAEQNKKKLFTWFDGKKNREKQMSKLDLPMLNEICK</sequence>
<dbReference type="OrthoDB" id="2479280at2759"/>
<dbReference type="Proteomes" id="UP000439903">
    <property type="component" value="Unassembled WGS sequence"/>
</dbReference>
<organism evidence="2 3">
    <name type="scientific">Gigaspora margarita</name>
    <dbReference type="NCBI Taxonomy" id="4874"/>
    <lineage>
        <taxon>Eukaryota</taxon>
        <taxon>Fungi</taxon>
        <taxon>Fungi incertae sedis</taxon>
        <taxon>Mucoromycota</taxon>
        <taxon>Glomeromycotina</taxon>
        <taxon>Glomeromycetes</taxon>
        <taxon>Diversisporales</taxon>
        <taxon>Gigasporaceae</taxon>
        <taxon>Gigaspora</taxon>
    </lineage>
</organism>
<protein>
    <submittedName>
        <fullName evidence="2">Uncharacterized protein</fullName>
    </submittedName>
</protein>
<evidence type="ECO:0000313" key="3">
    <source>
        <dbReference type="Proteomes" id="UP000439903"/>
    </source>
</evidence>
<evidence type="ECO:0000313" key="2">
    <source>
        <dbReference type="EMBL" id="KAF0427251.1"/>
    </source>
</evidence>
<keyword evidence="3" id="KW-1185">Reference proteome</keyword>
<comment type="caution">
    <text evidence="2">The sequence shown here is derived from an EMBL/GenBank/DDBJ whole genome shotgun (WGS) entry which is preliminary data.</text>
</comment>
<accession>A0A8H3X9M0</accession>
<name>A0A8H3X9M0_GIGMA</name>
<dbReference type="AlphaFoldDB" id="A0A8H3X9M0"/>
<feature type="compositionally biased region" description="Polar residues" evidence="1">
    <location>
        <begin position="1"/>
        <end position="10"/>
    </location>
</feature>
<reference evidence="2 3" key="1">
    <citation type="journal article" date="2019" name="Environ. Microbiol.">
        <title>At the nexus of three kingdoms: the genome of the mycorrhizal fungus Gigaspora margarita provides insights into plant, endobacterial and fungal interactions.</title>
        <authorList>
            <person name="Venice F."/>
            <person name="Ghignone S."/>
            <person name="Salvioli di Fossalunga A."/>
            <person name="Amselem J."/>
            <person name="Novero M."/>
            <person name="Xianan X."/>
            <person name="Sedzielewska Toro K."/>
            <person name="Morin E."/>
            <person name="Lipzen A."/>
            <person name="Grigoriev I.V."/>
            <person name="Henrissat B."/>
            <person name="Martin F.M."/>
            <person name="Bonfante P."/>
        </authorList>
    </citation>
    <scope>NUCLEOTIDE SEQUENCE [LARGE SCALE GENOMIC DNA]</scope>
    <source>
        <strain evidence="2 3">BEG34</strain>
    </source>
</reference>
<evidence type="ECO:0000256" key="1">
    <source>
        <dbReference type="SAM" id="MobiDB-lite"/>
    </source>
</evidence>
<gene>
    <name evidence="2" type="ORF">F8M41_006084</name>
</gene>
<feature type="region of interest" description="Disordered" evidence="1">
    <location>
        <begin position="1"/>
        <end position="22"/>
    </location>
</feature>
<proteinExistence type="predicted"/>
<dbReference type="EMBL" id="WTPW01001595">
    <property type="protein sequence ID" value="KAF0427251.1"/>
    <property type="molecule type" value="Genomic_DNA"/>
</dbReference>